<dbReference type="PANTHER" id="PTHR39080:SF1">
    <property type="entry name" value="LARGE RIBOSOMAL SUBUNIT PROTEIN BL28A"/>
    <property type="match status" value="1"/>
</dbReference>
<dbReference type="RefSeq" id="WP_022230410.1">
    <property type="nucleotide sequence ID" value="NZ_JAJEQM010000008.1"/>
</dbReference>
<dbReference type="EMBL" id="JAJEQM010000008">
    <property type="protein sequence ID" value="MCC2210584.1"/>
    <property type="molecule type" value="Genomic_DNA"/>
</dbReference>
<dbReference type="GO" id="GO:0003735">
    <property type="term" value="F:structural constituent of ribosome"/>
    <property type="evidence" value="ECO:0007669"/>
    <property type="project" value="InterPro"/>
</dbReference>
<dbReference type="GO" id="GO:1990904">
    <property type="term" value="C:ribonucleoprotein complex"/>
    <property type="evidence" value="ECO:0007669"/>
    <property type="project" value="UniProtKB-KW"/>
</dbReference>
<dbReference type="SUPFAM" id="SSF143800">
    <property type="entry name" value="L28p-like"/>
    <property type="match status" value="1"/>
</dbReference>
<evidence type="ECO:0000256" key="2">
    <source>
        <dbReference type="ARBA" id="ARBA00022980"/>
    </source>
</evidence>
<dbReference type="GO" id="GO:0005840">
    <property type="term" value="C:ribosome"/>
    <property type="evidence" value="ECO:0007669"/>
    <property type="project" value="UniProtKB-KW"/>
</dbReference>
<name>A0AAE3DYR7_9FIRM</name>
<evidence type="ECO:0000256" key="4">
    <source>
        <dbReference type="ARBA" id="ARBA00035174"/>
    </source>
</evidence>
<dbReference type="Gene3D" id="2.30.170.40">
    <property type="entry name" value="Ribosomal protein L28/L24"/>
    <property type="match status" value="1"/>
</dbReference>
<proteinExistence type="inferred from homology"/>
<sequence length="62" mass="6879">MAKCDVCGKGVAFGIKVSHSHRRSNRTWKPNVRKVRAVVNGSVKSMHVCTRCLRSGKVERAV</sequence>
<dbReference type="InterPro" id="IPR034704">
    <property type="entry name" value="Ribosomal_bL28/bL31-like_sf"/>
</dbReference>
<dbReference type="InterPro" id="IPR026569">
    <property type="entry name" value="Ribosomal_bL28"/>
</dbReference>
<dbReference type="AlphaFoldDB" id="A0AAE3DYR7"/>
<dbReference type="InterPro" id="IPR037147">
    <property type="entry name" value="Ribosomal_bL28_sf"/>
</dbReference>
<comment type="caution">
    <text evidence="6">The sequence shown here is derived from an EMBL/GenBank/DDBJ whole genome shotgun (WGS) entry which is preliminary data.</text>
</comment>
<evidence type="ECO:0000256" key="5">
    <source>
        <dbReference type="HAMAP-Rule" id="MF_00373"/>
    </source>
</evidence>
<evidence type="ECO:0000313" key="6">
    <source>
        <dbReference type="EMBL" id="MCC2210584.1"/>
    </source>
</evidence>
<keyword evidence="3 5" id="KW-0687">Ribonucleoprotein</keyword>
<evidence type="ECO:0000313" key="7">
    <source>
        <dbReference type="Proteomes" id="UP001198242"/>
    </source>
</evidence>
<comment type="similarity">
    <text evidence="1 5">Belongs to the bacterial ribosomal protein bL28 family.</text>
</comment>
<dbReference type="PANTHER" id="PTHR39080">
    <property type="entry name" value="50S RIBOSOMAL PROTEIN L28"/>
    <property type="match status" value="1"/>
</dbReference>
<dbReference type="Pfam" id="PF00830">
    <property type="entry name" value="Ribosomal_L28"/>
    <property type="match status" value="1"/>
</dbReference>
<protein>
    <recommendedName>
        <fullName evidence="4 5">Large ribosomal subunit protein bL28</fullName>
    </recommendedName>
</protein>
<organism evidence="6 7">
    <name type="scientific">Hominilimicola fabiformis</name>
    <dbReference type="NCBI Taxonomy" id="2885356"/>
    <lineage>
        <taxon>Bacteria</taxon>
        <taxon>Bacillati</taxon>
        <taxon>Bacillota</taxon>
        <taxon>Clostridia</taxon>
        <taxon>Eubacteriales</taxon>
        <taxon>Oscillospiraceae</taxon>
        <taxon>Hominilimicola</taxon>
    </lineage>
</organism>
<dbReference type="InterPro" id="IPR050096">
    <property type="entry name" value="Bacterial_rp_bL28"/>
</dbReference>
<accession>A0AAE3DYR7</accession>
<dbReference type="GO" id="GO:0006412">
    <property type="term" value="P:translation"/>
    <property type="evidence" value="ECO:0007669"/>
    <property type="project" value="UniProtKB-UniRule"/>
</dbReference>
<keyword evidence="2 5" id="KW-0689">Ribosomal protein</keyword>
<gene>
    <name evidence="5 6" type="primary">rpmB</name>
    <name evidence="6" type="ORF">LKE05_07260</name>
</gene>
<dbReference type="Proteomes" id="UP001198242">
    <property type="component" value="Unassembled WGS sequence"/>
</dbReference>
<evidence type="ECO:0000256" key="1">
    <source>
        <dbReference type="ARBA" id="ARBA00008760"/>
    </source>
</evidence>
<dbReference type="InterPro" id="IPR001383">
    <property type="entry name" value="Ribosomal_bL28_bact-type"/>
</dbReference>
<dbReference type="HAMAP" id="MF_00373">
    <property type="entry name" value="Ribosomal_bL28"/>
    <property type="match status" value="1"/>
</dbReference>
<evidence type="ECO:0000256" key="3">
    <source>
        <dbReference type="ARBA" id="ARBA00023274"/>
    </source>
</evidence>
<dbReference type="NCBIfam" id="TIGR00009">
    <property type="entry name" value="L28"/>
    <property type="match status" value="1"/>
</dbReference>
<reference evidence="6 7" key="1">
    <citation type="submission" date="2021-10" db="EMBL/GenBank/DDBJ databases">
        <title>Anaerobic single-cell dispensing facilitates the cultivation of human gut bacteria.</title>
        <authorList>
            <person name="Afrizal A."/>
        </authorList>
    </citation>
    <scope>NUCLEOTIDE SEQUENCE [LARGE SCALE GENOMIC DNA]</scope>
    <source>
        <strain evidence="6 7">CLA-AA-H232</strain>
    </source>
</reference>
<keyword evidence="7" id="KW-1185">Reference proteome</keyword>